<dbReference type="OrthoDB" id="332676at2"/>
<evidence type="ECO:0000259" key="3">
    <source>
        <dbReference type="Pfam" id="PF00561"/>
    </source>
</evidence>
<dbReference type="SUPFAM" id="SSF53474">
    <property type="entry name" value="alpha/beta-Hydrolases"/>
    <property type="match status" value="1"/>
</dbReference>
<organism evidence="4 5">
    <name type="scientific">Sediminitomix flava</name>
    <dbReference type="NCBI Taxonomy" id="379075"/>
    <lineage>
        <taxon>Bacteria</taxon>
        <taxon>Pseudomonadati</taxon>
        <taxon>Bacteroidota</taxon>
        <taxon>Cytophagia</taxon>
        <taxon>Cytophagales</taxon>
        <taxon>Flammeovirgaceae</taxon>
        <taxon>Sediminitomix</taxon>
    </lineage>
</organism>
<dbReference type="InterPro" id="IPR000073">
    <property type="entry name" value="AB_hydrolase_1"/>
</dbReference>
<sequence>MTEPMPVFSDYEPNFLFKSGHFSTIYPYLFRQVDIKYDRERIKTQDGDFIDLDRSLVGGEYCVILAHGLEGSSQSTYALGSAKAYNAIGWDVIVTNSRGCSGEPNLLYRSYHSGFTEDLGLTIDHVASHYNYKAIVLVGFSMGGNIVLKYGGEVGANLHPNVAGLVAVSAPCDLHAASNKISTTGNILYQKRFMNSLKKKLHQKRQFEECTYSAEELDRATGFLEIDNMYTAPAHGFKDALDYWKTCSSKQFIDNIRQKTLIISAQNDPFYTEECHPVKEAEANENVKLILTKYGGHVGFPLFGEDIYWHEQQIQRFLQQIG</sequence>
<dbReference type="Proteomes" id="UP000245535">
    <property type="component" value="Unassembled WGS sequence"/>
</dbReference>
<dbReference type="GO" id="GO:0047372">
    <property type="term" value="F:monoacylglycerol lipase activity"/>
    <property type="evidence" value="ECO:0007669"/>
    <property type="project" value="TreeGrafter"/>
</dbReference>
<accession>A0A316A305</accession>
<dbReference type="Pfam" id="PF00561">
    <property type="entry name" value="Abhydrolase_1"/>
    <property type="match status" value="1"/>
</dbReference>
<dbReference type="PIRSF" id="PIRSF005211">
    <property type="entry name" value="Ab_hydro_YheT"/>
    <property type="match status" value="1"/>
</dbReference>
<dbReference type="AlphaFoldDB" id="A0A316A305"/>
<name>A0A316A305_SEDFL</name>
<dbReference type="InterPro" id="IPR012020">
    <property type="entry name" value="ABHD4"/>
</dbReference>
<dbReference type="GO" id="GO:0034338">
    <property type="term" value="F:short-chain carboxylesterase activity"/>
    <property type="evidence" value="ECO:0007669"/>
    <property type="project" value="TreeGrafter"/>
</dbReference>
<evidence type="ECO:0000313" key="4">
    <source>
        <dbReference type="EMBL" id="PWJ44087.1"/>
    </source>
</evidence>
<dbReference type="InterPro" id="IPR050960">
    <property type="entry name" value="AB_hydrolase_4_sf"/>
</dbReference>
<dbReference type="PANTHER" id="PTHR10794">
    <property type="entry name" value="ABHYDROLASE DOMAIN-CONTAINING PROTEIN"/>
    <property type="match status" value="1"/>
</dbReference>
<dbReference type="RefSeq" id="WP_109615607.1">
    <property type="nucleotide sequence ID" value="NZ_QGDO01000001.1"/>
</dbReference>
<dbReference type="EMBL" id="QGDO01000001">
    <property type="protein sequence ID" value="PWJ44087.1"/>
    <property type="molecule type" value="Genomic_DNA"/>
</dbReference>
<comment type="caution">
    <text evidence="4">The sequence shown here is derived from an EMBL/GenBank/DDBJ whole genome shotgun (WGS) entry which is preliminary data.</text>
</comment>
<protein>
    <recommendedName>
        <fullName evidence="3">AB hydrolase-1 domain-containing protein</fullName>
    </recommendedName>
</protein>
<keyword evidence="5" id="KW-1185">Reference proteome</keyword>
<dbReference type="PANTHER" id="PTHR10794:SF94">
    <property type="entry name" value="ESTERASE YHET-RELATED"/>
    <property type="match status" value="1"/>
</dbReference>
<feature type="active site" description="Charge relay system" evidence="2">
    <location>
        <position position="268"/>
    </location>
</feature>
<evidence type="ECO:0000313" key="5">
    <source>
        <dbReference type="Proteomes" id="UP000245535"/>
    </source>
</evidence>
<comment type="similarity">
    <text evidence="1">Belongs to the AB hydrolase superfamily. AB hydrolase 4 family.</text>
</comment>
<proteinExistence type="inferred from homology"/>
<feature type="domain" description="AB hydrolase-1" evidence="3">
    <location>
        <begin position="63"/>
        <end position="300"/>
    </location>
</feature>
<dbReference type="InterPro" id="IPR029058">
    <property type="entry name" value="AB_hydrolase_fold"/>
</dbReference>
<dbReference type="Gene3D" id="3.40.50.1820">
    <property type="entry name" value="alpha/beta hydrolase"/>
    <property type="match status" value="1"/>
</dbReference>
<reference evidence="4 5" key="1">
    <citation type="submission" date="2018-03" db="EMBL/GenBank/DDBJ databases">
        <title>Genomic Encyclopedia of Archaeal and Bacterial Type Strains, Phase II (KMG-II): from individual species to whole genera.</title>
        <authorList>
            <person name="Goeker M."/>
        </authorList>
    </citation>
    <scope>NUCLEOTIDE SEQUENCE [LARGE SCALE GENOMIC DNA]</scope>
    <source>
        <strain evidence="4 5">DSM 28229</strain>
    </source>
</reference>
<feature type="active site" description="Charge relay system" evidence="2">
    <location>
        <position position="297"/>
    </location>
</feature>
<feature type="active site" description="Charge relay system" evidence="2">
    <location>
        <position position="141"/>
    </location>
</feature>
<evidence type="ECO:0000256" key="1">
    <source>
        <dbReference type="ARBA" id="ARBA00010884"/>
    </source>
</evidence>
<evidence type="ECO:0000256" key="2">
    <source>
        <dbReference type="PIRSR" id="PIRSR005211-1"/>
    </source>
</evidence>
<gene>
    <name evidence="4" type="ORF">BC781_101437</name>
</gene>